<feature type="chain" id="PRO_5020359171" evidence="3">
    <location>
        <begin position="24"/>
        <end position="411"/>
    </location>
</feature>
<gene>
    <name evidence="4" type="ORF">EDD52_14112</name>
</gene>
<comment type="similarity">
    <text evidence="2">Belongs to the bacterial solute-binding protein 1 family.</text>
</comment>
<dbReference type="EMBL" id="SLZU01000041">
    <property type="protein sequence ID" value="TCS51612.1"/>
    <property type="molecule type" value="Genomic_DNA"/>
</dbReference>
<proteinExistence type="inferred from homology"/>
<dbReference type="InterPro" id="IPR006059">
    <property type="entry name" value="SBP"/>
</dbReference>
<keyword evidence="3" id="KW-0732">Signal</keyword>
<dbReference type="GO" id="GO:0042597">
    <property type="term" value="C:periplasmic space"/>
    <property type="evidence" value="ECO:0007669"/>
    <property type="project" value="UniProtKB-SubCell"/>
</dbReference>
<evidence type="ECO:0000313" key="4">
    <source>
        <dbReference type="EMBL" id="TCS51612.1"/>
    </source>
</evidence>
<keyword evidence="5" id="KW-1185">Reference proteome</keyword>
<evidence type="ECO:0000313" key="5">
    <source>
        <dbReference type="Proteomes" id="UP000295696"/>
    </source>
</evidence>
<dbReference type="Proteomes" id="UP000295696">
    <property type="component" value="Unassembled WGS sequence"/>
</dbReference>
<dbReference type="SUPFAM" id="SSF53850">
    <property type="entry name" value="Periplasmic binding protein-like II"/>
    <property type="match status" value="1"/>
</dbReference>
<dbReference type="Gene3D" id="3.40.190.10">
    <property type="entry name" value="Periplasmic binding protein-like II"/>
    <property type="match status" value="2"/>
</dbReference>
<dbReference type="AlphaFoldDB" id="A0A4R3IQZ0"/>
<comment type="caution">
    <text evidence="4">The sequence shown here is derived from an EMBL/GenBank/DDBJ whole genome shotgun (WGS) entry which is preliminary data.</text>
</comment>
<evidence type="ECO:0000256" key="1">
    <source>
        <dbReference type="ARBA" id="ARBA00004418"/>
    </source>
</evidence>
<evidence type="ECO:0000256" key="3">
    <source>
        <dbReference type="SAM" id="SignalP"/>
    </source>
</evidence>
<dbReference type="Pfam" id="PF01547">
    <property type="entry name" value="SBP_bac_1"/>
    <property type="match status" value="1"/>
</dbReference>
<sequence>MKLKTTLCSSICAFLATGVTASAEGLTIWTINYTSDKQVSALTAAEAEFEKLNPGVDVEIVMRGTDEHKTALRVASGSDTGPDIYAYWAGLGLGGEYVQAGMSTDLSSYYESYGWGDRLTGPSLAFSEAFAEGKHGIPFRFSGEVVYYNKGLFEKAGIEGEPETYEDLKAAAVALKEQGIPAFTFGGTVNWHVMRLMDVILETTCGAEKHDALMAMELDWATEPCALEAFTEMKWWTDEHFLKPFMGIDNRQATTLWFGDRAAMMLEGDWHVPTIDENSDMSKYGMFAFPTGTGRLYGFAEYMYISTKSDKADLAAKFLDMFTSDEFQAAHIGAFGALSVNKNVKQGDDALELHKEWLDVFAAADGTFVNGDQAFPLDVTTEYFRVINELASGELEPQAAADAMAAFISTR</sequence>
<dbReference type="OrthoDB" id="9811951at2"/>
<name>A0A4R3IQZ0_9RHOB</name>
<dbReference type="PANTHER" id="PTHR43649">
    <property type="entry name" value="ARABINOSE-BINDING PROTEIN-RELATED"/>
    <property type="match status" value="1"/>
</dbReference>
<protein>
    <submittedName>
        <fullName evidence="4">Carbohydrate ABC transporter substrate-binding protein (CUT1 family)</fullName>
    </submittedName>
</protein>
<evidence type="ECO:0000256" key="2">
    <source>
        <dbReference type="ARBA" id="ARBA00008520"/>
    </source>
</evidence>
<reference evidence="4 5" key="1">
    <citation type="submission" date="2019-03" db="EMBL/GenBank/DDBJ databases">
        <title>Genomic Encyclopedia of Type Strains, Phase IV (KMG-IV): sequencing the most valuable type-strain genomes for metagenomic binning, comparative biology and taxonomic classification.</title>
        <authorList>
            <person name="Goeker M."/>
        </authorList>
    </citation>
    <scope>NUCLEOTIDE SEQUENCE [LARGE SCALE GENOMIC DNA]</scope>
    <source>
        <strain evidence="4 5">DSM 104836</strain>
    </source>
</reference>
<organism evidence="4 5">
    <name type="scientific">Primorskyibacter sedentarius</name>
    <dbReference type="NCBI Taxonomy" id="745311"/>
    <lineage>
        <taxon>Bacteria</taxon>
        <taxon>Pseudomonadati</taxon>
        <taxon>Pseudomonadota</taxon>
        <taxon>Alphaproteobacteria</taxon>
        <taxon>Rhodobacterales</taxon>
        <taxon>Roseobacteraceae</taxon>
        <taxon>Primorskyibacter</taxon>
    </lineage>
</organism>
<comment type="subcellular location">
    <subcellularLocation>
        <location evidence="1">Periplasm</location>
    </subcellularLocation>
</comment>
<feature type="signal peptide" evidence="3">
    <location>
        <begin position="1"/>
        <end position="23"/>
    </location>
</feature>
<dbReference type="InterPro" id="IPR050490">
    <property type="entry name" value="Bact_solute-bd_prot1"/>
</dbReference>
<accession>A0A4R3IQZ0</accession>
<dbReference type="RefSeq" id="WP_132248894.1">
    <property type="nucleotide sequence ID" value="NZ_SLZU01000041.1"/>
</dbReference>